<reference evidence="2 3" key="1">
    <citation type="submission" date="2019-06" db="EMBL/GenBank/DDBJ databases">
        <authorList>
            <person name="Meng X."/>
        </authorList>
    </citation>
    <scope>NUCLEOTIDE SEQUENCE [LARGE SCALE GENOMIC DNA]</scope>
    <source>
        <strain evidence="2 3">M625</strain>
    </source>
</reference>
<organism evidence="2 3">
    <name type="scientific">Aquimarina algicola</name>
    <dbReference type="NCBI Taxonomy" id="2589995"/>
    <lineage>
        <taxon>Bacteria</taxon>
        <taxon>Pseudomonadati</taxon>
        <taxon>Bacteroidota</taxon>
        <taxon>Flavobacteriia</taxon>
        <taxon>Flavobacteriales</taxon>
        <taxon>Flavobacteriaceae</taxon>
        <taxon>Aquimarina</taxon>
    </lineage>
</organism>
<feature type="signal peptide" evidence="1">
    <location>
        <begin position="1"/>
        <end position="22"/>
    </location>
</feature>
<gene>
    <name evidence="2" type="ORF">FHK87_09630</name>
</gene>
<proteinExistence type="predicted"/>
<dbReference type="RefSeq" id="WP_140592463.1">
    <property type="nucleotide sequence ID" value="NZ_VFWZ01000002.1"/>
</dbReference>
<keyword evidence="1" id="KW-0732">Signal</keyword>
<dbReference type="AlphaFoldDB" id="A0A504JAX6"/>
<dbReference type="PROSITE" id="PS51257">
    <property type="entry name" value="PROKAR_LIPOPROTEIN"/>
    <property type="match status" value="1"/>
</dbReference>
<feature type="chain" id="PRO_5021322300" description="Lipoprotein" evidence="1">
    <location>
        <begin position="23"/>
        <end position="137"/>
    </location>
</feature>
<comment type="caution">
    <text evidence="2">The sequence shown here is derived from an EMBL/GenBank/DDBJ whole genome shotgun (WGS) entry which is preliminary data.</text>
</comment>
<evidence type="ECO:0008006" key="4">
    <source>
        <dbReference type="Google" id="ProtNLM"/>
    </source>
</evidence>
<evidence type="ECO:0000313" key="2">
    <source>
        <dbReference type="EMBL" id="TPN87824.1"/>
    </source>
</evidence>
<protein>
    <recommendedName>
        <fullName evidence="4">Lipoprotein</fullName>
    </recommendedName>
</protein>
<keyword evidence="3" id="KW-1185">Reference proteome</keyword>
<accession>A0A504JAX6</accession>
<evidence type="ECO:0000256" key="1">
    <source>
        <dbReference type="SAM" id="SignalP"/>
    </source>
</evidence>
<dbReference type="Proteomes" id="UP000315540">
    <property type="component" value="Unassembled WGS sequence"/>
</dbReference>
<evidence type="ECO:0000313" key="3">
    <source>
        <dbReference type="Proteomes" id="UP000315540"/>
    </source>
</evidence>
<dbReference type="EMBL" id="VFWZ01000002">
    <property type="protein sequence ID" value="TPN87824.1"/>
    <property type="molecule type" value="Genomic_DNA"/>
</dbReference>
<name>A0A504JAX6_9FLAO</name>
<sequence length="137" mass="15029">MMRKLMYMATCLLVFGFTACKSDDDGINCEEANTMLSEAQNAYRSNIESTDACNAYRMALETVINNGCSGDDEEVINTLRQELAQLGDCTFSGRTCLVCTNSGIATVVCRGENGNAFIDDRDIGIPFARYIELSNCE</sequence>
<dbReference type="OrthoDB" id="1161488at2"/>